<evidence type="ECO:0000259" key="1">
    <source>
        <dbReference type="Pfam" id="PF18765"/>
    </source>
</evidence>
<dbReference type="Gene3D" id="1.20.120.330">
    <property type="entry name" value="Nucleotidyltransferases domain 2"/>
    <property type="match status" value="1"/>
</dbReference>
<dbReference type="Pfam" id="PF18765">
    <property type="entry name" value="Polbeta"/>
    <property type="match status" value="1"/>
</dbReference>
<dbReference type="SUPFAM" id="SSF81301">
    <property type="entry name" value="Nucleotidyltransferase"/>
    <property type="match status" value="1"/>
</dbReference>
<name>A0A1W1EI94_9ZZZZ</name>
<accession>A0A1W1EI94</accession>
<dbReference type="InterPro" id="IPR041633">
    <property type="entry name" value="Polbeta"/>
</dbReference>
<reference evidence="2" key="1">
    <citation type="submission" date="2016-10" db="EMBL/GenBank/DDBJ databases">
        <authorList>
            <person name="de Groot N.N."/>
        </authorList>
    </citation>
    <scope>NUCLEOTIDE SEQUENCE</scope>
</reference>
<proteinExistence type="predicted"/>
<evidence type="ECO:0000313" key="2">
    <source>
        <dbReference type="EMBL" id="SHO80522.1"/>
    </source>
</evidence>
<feature type="domain" description="Polymerase beta nucleotidyltransferase" evidence="1">
    <location>
        <begin position="14"/>
        <end position="98"/>
    </location>
</feature>
<dbReference type="InterPro" id="IPR043519">
    <property type="entry name" value="NT_sf"/>
</dbReference>
<dbReference type="CDD" id="cd05403">
    <property type="entry name" value="NT_KNTase_like"/>
    <property type="match status" value="1"/>
</dbReference>
<dbReference type="Gene3D" id="3.30.460.10">
    <property type="entry name" value="Beta Polymerase, domain 2"/>
    <property type="match status" value="1"/>
</dbReference>
<dbReference type="AlphaFoldDB" id="A0A1W1EI94"/>
<dbReference type="SUPFAM" id="SSF81593">
    <property type="entry name" value="Nucleotidyltransferase substrate binding subunit/domain"/>
    <property type="match status" value="1"/>
</dbReference>
<dbReference type="EMBL" id="FRYL01000011">
    <property type="protein sequence ID" value="SHO80522.1"/>
    <property type="molecule type" value="Genomic_DNA"/>
</dbReference>
<gene>
    <name evidence="2" type="ORF">MNB_SV-15-1390</name>
</gene>
<sequence>MRLTQKQIKAITTTFKEIFKEGEIYLFGSRVDDSLKGGDIDLYIDTKDLDDIFDKKIDFLVSLKRKIGEQKIDVVISRDKNRPIEQEAIKKGVILDSKKLRVEKYLNECKKHKLRVEKSYTKVGAIFPITSIRYENLSDDEIEAIDQYLFRFAKLQDTIGQKLFKMVVSEYIENIDQLAFLDILNNLEKIGVVDSAIWSKLRDIRNSISHQYDDEPAEMAEALNSIFAYKDELLKVFENIEKFYKAKQ</sequence>
<protein>
    <recommendedName>
        <fullName evidence="1">Polymerase beta nucleotidyltransferase domain-containing protein</fullName>
    </recommendedName>
</protein>
<organism evidence="2">
    <name type="scientific">hydrothermal vent metagenome</name>
    <dbReference type="NCBI Taxonomy" id="652676"/>
    <lineage>
        <taxon>unclassified sequences</taxon>
        <taxon>metagenomes</taxon>
        <taxon>ecological metagenomes</taxon>
    </lineage>
</organism>